<dbReference type="Proteomes" id="UP001186974">
    <property type="component" value="Unassembled WGS sequence"/>
</dbReference>
<comment type="caution">
    <text evidence="1">The sequence shown here is derived from an EMBL/GenBank/DDBJ whole genome shotgun (WGS) entry which is preliminary data.</text>
</comment>
<protein>
    <submittedName>
        <fullName evidence="1">Uncharacterized protein</fullName>
    </submittedName>
</protein>
<name>A0ACC3D665_9PEZI</name>
<accession>A0ACC3D665</accession>
<proteinExistence type="predicted"/>
<evidence type="ECO:0000313" key="2">
    <source>
        <dbReference type="Proteomes" id="UP001186974"/>
    </source>
</evidence>
<sequence length="218" mass="24155">MATLSPTAASRSLRPMGQAFTSSHQRLSQALSGPSSQQQQQQQKSTPQALRRPDPTPLTHLLSRVYNKPVQLNLVRLAHPHSDADLLAQVISTQLKDRKRAALRVIRSTVRGIPLPSPTQQRLLALPPPPVRFLKPARSAILRTLRRRVSSVRIEIHGRLTRRMTANRSLKKVAWKGMTTKGPSGVVLGWRKSKVGRSLVSGKRRIGAFGARVQIGHI</sequence>
<organism evidence="1 2">
    <name type="scientific">Coniosporium uncinatum</name>
    <dbReference type="NCBI Taxonomy" id="93489"/>
    <lineage>
        <taxon>Eukaryota</taxon>
        <taxon>Fungi</taxon>
        <taxon>Dikarya</taxon>
        <taxon>Ascomycota</taxon>
        <taxon>Pezizomycotina</taxon>
        <taxon>Dothideomycetes</taxon>
        <taxon>Dothideomycetes incertae sedis</taxon>
        <taxon>Coniosporium</taxon>
    </lineage>
</organism>
<evidence type="ECO:0000313" key="1">
    <source>
        <dbReference type="EMBL" id="KAK3062293.1"/>
    </source>
</evidence>
<reference evidence="1" key="1">
    <citation type="submission" date="2024-09" db="EMBL/GenBank/DDBJ databases">
        <title>Black Yeasts Isolated from many extreme environments.</title>
        <authorList>
            <person name="Coleine C."/>
            <person name="Stajich J.E."/>
            <person name="Selbmann L."/>
        </authorList>
    </citation>
    <scope>NUCLEOTIDE SEQUENCE</scope>
    <source>
        <strain evidence="1">CCFEE 5737</strain>
    </source>
</reference>
<dbReference type="EMBL" id="JAWDJW010007366">
    <property type="protein sequence ID" value="KAK3062293.1"/>
    <property type="molecule type" value="Genomic_DNA"/>
</dbReference>
<gene>
    <name evidence="1" type="ORF">LTS18_004425</name>
</gene>
<keyword evidence="2" id="KW-1185">Reference proteome</keyword>